<name>A0A383XPK1_9GAMM</name>
<protein>
    <submittedName>
        <fullName evidence="2">Uncharacterized protein</fullName>
    </submittedName>
</protein>
<dbReference type="Proteomes" id="UP000251800">
    <property type="component" value="Unassembled WGS sequence"/>
</dbReference>
<proteinExistence type="predicted"/>
<sequence>MELSEWVFEDEPHQDEVMNTFVLNARYLERPIRFCFFITGLAGFYRVRADPDVVLRRMTGDLDRLQRIAILAFDAVYGQRGSKSYFITQVMMERLLGQHSEPCSPDAAAPDAHTGDASRPPNAAFRR</sequence>
<evidence type="ECO:0000313" key="2">
    <source>
        <dbReference type="EMBL" id="PWN54555.1"/>
    </source>
</evidence>
<feature type="region of interest" description="Disordered" evidence="1">
    <location>
        <begin position="100"/>
        <end position="127"/>
    </location>
</feature>
<evidence type="ECO:0000256" key="1">
    <source>
        <dbReference type="SAM" id="MobiDB-lite"/>
    </source>
</evidence>
<reference evidence="2 3" key="1">
    <citation type="submission" date="2018-05" db="EMBL/GenBank/DDBJ databases">
        <title>Abyssibacter profundi OUC007T gen. nov., sp. nov, a marine bacterium isolated from seawater of the Mariana Trench.</title>
        <authorList>
            <person name="Zhou S."/>
        </authorList>
    </citation>
    <scope>NUCLEOTIDE SEQUENCE [LARGE SCALE GENOMIC DNA]</scope>
    <source>
        <strain evidence="2 3">OUC007</strain>
    </source>
</reference>
<accession>A0A383XPK1</accession>
<dbReference type="EMBL" id="QEQK01000024">
    <property type="protein sequence ID" value="PWN54555.1"/>
    <property type="molecule type" value="Genomic_DNA"/>
</dbReference>
<dbReference type="AlphaFoldDB" id="A0A383XPK1"/>
<evidence type="ECO:0000313" key="3">
    <source>
        <dbReference type="Proteomes" id="UP000251800"/>
    </source>
</evidence>
<keyword evidence="3" id="KW-1185">Reference proteome</keyword>
<organism evidence="2 3">
    <name type="scientific">Abyssibacter profundi</name>
    <dbReference type="NCBI Taxonomy" id="2182787"/>
    <lineage>
        <taxon>Bacteria</taxon>
        <taxon>Pseudomonadati</taxon>
        <taxon>Pseudomonadota</taxon>
        <taxon>Gammaproteobacteria</taxon>
        <taxon>Chromatiales</taxon>
        <taxon>Oceanococcaceae</taxon>
        <taxon>Abyssibacter</taxon>
    </lineage>
</organism>
<gene>
    <name evidence="2" type="ORF">DEH80_16930</name>
</gene>
<comment type="caution">
    <text evidence="2">The sequence shown here is derived from an EMBL/GenBank/DDBJ whole genome shotgun (WGS) entry which is preliminary data.</text>
</comment>
<dbReference type="RefSeq" id="WP_109721710.1">
    <property type="nucleotide sequence ID" value="NZ_QEQK01000024.1"/>
</dbReference>